<dbReference type="FunFam" id="2.60.120.650:FF:000025">
    <property type="entry name" value="Lysine-specific demethylase 8"/>
    <property type="match status" value="1"/>
</dbReference>
<feature type="signal peptide" evidence="1">
    <location>
        <begin position="1"/>
        <end position="17"/>
    </location>
</feature>
<dbReference type="OMA" id="DNINCIL"/>
<dbReference type="SUPFAM" id="SSF47473">
    <property type="entry name" value="EF-hand"/>
    <property type="match status" value="1"/>
</dbReference>
<dbReference type="PROSITE" id="PS51184">
    <property type="entry name" value="JMJC"/>
    <property type="match status" value="1"/>
</dbReference>
<dbReference type="PANTHER" id="PTHR12461">
    <property type="entry name" value="HYPOXIA-INDUCIBLE FACTOR 1 ALPHA INHIBITOR-RELATED"/>
    <property type="match status" value="1"/>
</dbReference>
<evidence type="ECO:0000313" key="3">
    <source>
        <dbReference type="Proteomes" id="UP000085678"/>
    </source>
</evidence>
<dbReference type="InterPro" id="IPR003347">
    <property type="entry name" value="JmjC_dom"/>
</dbReference>
<dbReference type="Proteomes" id="UP000085678">
    <property type="component" value="Unplaced"/>
</dbReference>
<dbReference type="SUPFAM" id="SSF51197">
    <property type="entry name" value="Clavaminate synthase-like"/>
    <property type="match status" value="1"/>
</dbReference>
<evidence type="ECO:0000256" key="1">
    <source>
        <dbReference type="SAM" id="SignalP"/>
    </source>
</evidence>
<keyword evidence="3" id="KW-1185">Reference proteome</keyword>
<dbReference type="GeneID" id="106154827"/>
<proteinExistence type="predicted"/>
<dbReference type="STRING" id="7574.A0A1S3HFG8"/>
<dbReference type="RefSeq" id="XP_013384785.1">
    <property type="nucleotide sequence ID" value="XM_013529331.1"/>
</dbReference>
<protein>
    <submittedName>
        <fullName evidence="4">JmjC domain-containing protein 5</fullName>
    </submittedName>
</protein>
<organism evidence="3 4">
    <name type="scientific">Lingula anatina</name>
    <name type="common">Brachiopod</name>
    <name type="synonym">Lingula unguis</name>
    <dbReference type="NCBI Taxonomy" id="7574"/>
    <lineage>
        <taxon>Eukaryota</taxon>
        <taxon>Metazoa</taxon>
        <taxon>Spiralia</taxon>
        <taxon>Lophotrochozoa</taxon>
        <taxon>Brachiopoda</taxon>
        <taxon>Linguliformea</taxon>
        <taxon>Lingulata</taxon>
        <taxon>Lingulida</taxon>
        <taxon>Linguloidea</taxon>
        <taxon>Lingulidae</taxon>
        <taxon>Lingula</taxon>
    </lineage>
</organism>
<dbReference type="InParanoid" id="A0A1S3HFG8"/>
<dbReference type="Pfam" id="PF13621">
    <property type="entry name" value="Cupin_8"/>
    <property type="match status" value="1"/>
</dbReference>
<dbReference type="AlphaFoldDB" id="A0A1S3HFG8"/>
<dbReference type="KEGG" id="lak:106154827"/>
<dbReference type="Gene3D" id="2.60.120.650">
    <property type="entry name" value="Cupin"/>
    <property type="match status" value="1"/>
</dbReference>
<sequence>MFVFVFITCFFLSENNAEEIPGHLLYLGSHQPAEGTIEVTDTWPDPETFYKTYVEPGKPLLFKGKAKGIPAYNLWTDDYLRKQYGQLEVEAEVGKKEDRRGNLRTMLLSSFLGNYQKADIYMVQNMLPEMMGDFHIPKPILCGGYTRFLQDAVIWFSSGGTKSVLHFDNIDNINCLLDGSKELIFIDKKYSHLVEKDGFKEDGSYSTVDVEKVDMEKFPGFRNVPWWTASMEKGDCLFIPSRWYHHVSSAGPRNLAINIWFSHLPKFNQTDCKEKGELPESLPLNKFTIHSLDSNEQPRSEFLEIFHPFEERDTISVEEYMDAVRAAYDVNNQELMDMFGFLDINHDMTLDWEELFTFDIDKFIMEFPFLFNMTEEEETQGPLHHEEL</sequence>
<dbReference type="InterPro" id="IPR011992">
    <property type="entry name" value="EF-hand-dom_pair"/>
</dbReference>
<dbReference type="SMART" id="SM00558">
    <property type="entry name" value="JmjC"/>
    <property type="match status" value="1"/>
</dbReference>
<dbReference type="OrthoDB" id="415358at2759"/>
<keyword evidence="1" id="KW-0732">Signal</keyword>
<evidence type="ECO:0000313" key="4">
    <source>
        <dbReference type="RefSeq" id="XP_013384785.1"/>
    </source>
</evidence>
<dbReference type="PANTHER" id="PTHR12461:SF18">
    <property type="entry name" value="JMJC DOMAIN-CONTAINING PROTEIN"/>
    <property type="match status" value="1"/>
</dbReference>
<reference evidence="4" key="1">
    <citation type="submission" date="2025-08" db="UniProtKB">
        <authorList>
            <consortium name="RefSeq"/>
        </authorList>
    </citation>
    <scope>IDENTIFICATION</scope>
    <source>
        <tissue evidence="4">Gonads</tissue>
    </source>
</reference>
<feature type="chain" id="PRO_5010178806" evidence="1">
    <location>
        <begin position="18"/>
        <end position="388"/>
    </location>
</feature>
<gene>
    <name evidence="4" type="primary">LOC106154827</name>
</gene>
<dbReference type="InterPro" id="IPR041667">
    <property type="entry name" value="Cupin_8"/>
</dbReference>
<feature type="domain" description="JmjC" evidence="2">
    <location>
        <begin position="125"/>
        <end position="278"/>
    </location>
</feature>
<accession>A0A1S3HFG8</accession>
<evidence type="ECO:0000259" key="2">
    <source>
        <dbReference type="PROSITE" id="PS51184"/>
    </source>
</evidence>
<name>A0A1S3HFG8_LINAN</name>